<protein>
    <submittedName>
        <fullName evidence="1">Uncharacterized protein</fullName>
    </submittedName>
</protein>
<dbReference type="InParanoid" id="A2F1Y4"/>
<dbReference type="VEuPathDB" id="TrichDB:TVAGG3_0128510"/>
<sequence>MSPKQSAKKLKCIHLVSDDSSVFTREEDGPENPPPPVPIELQVRKFAKVEIL</sequence>
<organism evidence="1 2">
    <name type="scientific">Trichomonas vaginalis (strain ATCC PRA-98 / G3)</name>
    <dbReference type="NCBI Taxonomy" id="412133"/>
    <lineage>
        <taxon>Eukaryota</taxon>
        <taxon>Metamonada</taxon>
        <taxon>Parabasalia</taxon>
        <taxon>Trichomonadida</taxon>
        <taxon>Trichomonadidae</taxon>
        <taxon>Trichomonas</taxon>
    </lineage>
</organism>
<name>A2F1Y4_TRIV3</name>
<dbReference type="RefSeq" id="XP_001330098.1">
    <property type="nucleotide sequence ID" value="XM_001330063.1"/>
</dbReference>
<keyword evidence="2" id="KW-1185">Reference proteome</keyword>
<dbReference type="EMBL" id="DS113579">
    <property type="protein sequence ID" value="EAY01082.1"/>
    <property type="molecule type" value="Genomic_DNA"/>
</dbReference>
<accession>A2F1Y4</accession>
<dbReference type="Proteomes" id="UP000001542">
    <property type="component" value="Unassembled WGS sequence"/>
</dbReference>
<dbReference type="KEGG" id="tva:4758900"/>
<reference evidence="1" key="1">
    <citation type="submission" date="2006-10" db="EMBL/GenBank/DDBJ databases">
        <authorList>
            <person name="Amadeo P."/>
            <person name="Zhao Q."/>
            <person name="Wortman J."/>
            <person name="Fraser-Liggett C."/>
            <person name="Carlton J."/>
        </authorList>
    </citation>
    <scope>NUCLEOTIDE SEQUENCE</scope>
    <source>
        <strain evidence="1">G3</strain>
    </source>
</reference>
<evidence type="ECO:0000313" key="2">
    <source>
        <dbReference type="Proteomes" id="UP000001542"/>
    </source>
</evidence>
<dbReference type="AlphaFoldDB" id="A2F1Y4"/>
<proteinExistence type="predicted"/>
<evidence type="ECO:0000313" key="1">
    <source>
        <dbReference type="EMBL" id="EAY01082.1"/>
    </source>
</evidence>
<reference evidence="1" key="2">
    <citation type="journal article" date="2007" name="Science">
        <title>Draft genome sequence of the sexually transmitted pathogen Trichomonas vaginalis.</title>
        <authorList>
            <person name="Carlton J.M."/>
            <person name="Hirt R.P."/>
            <person name="Silva J.C."/>
            <person name="Delcher A.L."/>
            <person name="Schatz M."/>
            <person name="Zhao Q."/>
            <person name="Wortman J.R."/>
            <person name="Bidwell S.L."/>
            <person name="Alsmark U.C.M."/>
            <person name="Besteiro S."/>
            <person name="Sicheritz-Ponten T."/>
            <person name="Noel C.J."/>
            <person name="Dacks J.B."/>
            <person name="Foster P.G."/>
            <person name="Simillion C."/>
            <person name="Van de Peer Y."/>
            <person name="Miranda-Saavedra D."/>
            <person name="Barton G.J."/>
            <person name="Westrop G.D."/>
            <person name="Mueller S."/>
            <person name="Dessi D."/>
            <person name="Fiori P.L."/>
            <person name="Ren Q."/>
            <person name="Paulsen I."/>
            <person name="Zhang H."/>
            <person name="Bastida-Corcuera F.D."/>
            <person name="Simoes-Barbosa A."/>
            <person name="Brown M.T."/>
            <person name="Hayes R.D."/>
            <person name="Mukherjee M."/>
            <person name="Okumura C.Y."/>
            <person name="Schneider R."/>
            <person name="Smith A.J."/>
            <person name="Vanacova S."/>
            <person name="Villalvazo M."/>
            <person name="Haas B.J."/>
            <person name="Pertea M."/>
            <person name="Feldblyum T.V."/>
            <person name="Utterback T.R."/>
            <person name="Shu C.L."/>
            <person name="Osoegawa K."/>
            <person name="de Jong P.J."/>
            <person name="Hrdy I."/>
            <person name="Horvathova L."/>
            <person name="Zubacova Z."/>
            <person name="Dolezal P."/>
            <person name="Malik S.B."/>
            <person name="Logsdon J.M. Jr."/>
            <person name="Henze K."/>
            <person name="Gupta A."/>
            <person name="Wang C.C."/>
            <person name="Dunne R.L."/>
            <person name="Upcroft J.A."/>
            <person name="Upcroft P."/>
            <person name="White O."/>
            <person name="Salzberg S.L."/>
            <person name="Tang P."/>
            <person name="Chiu C.-H."/>
            <person name="Lee Y.-S."/>
            <person name="Embley T.M."/>
            <person name="Coombs G.H."/>
            <person name="Mottram J.C."/>
            <person name="Tachezy J."/>
            <person name="Fraser-Liggett C.M."/>
            <person name="Johnson P.J."/>
        </authorList>
    </citation>
    <scope>NUCLEOTIDE SEQUENCE [LARGE SCALE GENOMIC DNA]</scope>
    <source>
        <strain evidence="1">G3</strain>
    </source>
</reference>
<gene>
    <name evidence="1" type="ORF">TVAG_484560</name>
</gene>